<evidence type="ECO:0000313" key="6">
    <source>
        <dbReference type="Proteomes" id="UP000607653"/>
    </source>
</evidence>
<dbReference type="AlphaFoldDB" id="A0A822YFQ0"/>
<feature type="compositionally biased region" description="Acidic residues" evidence="4">
    <location>
        <begin position="12"/>
        <end position="21"/>
    </location>
</feature>
<comment type="similarity">
    <text evidence="2">Belongs to the NPR1-interactor family.</text>
</comment>
<dbReference type="GO" id="GO:0010112">
    <property type="term" value="P:regulation of systemic acquired resistance"/>
    <property type="evidence" value="ECO:0007669"/>
    <property type="project" value="InterPro"/>
</dbReference>
<keyword evidence="6" id="KW-1185">Reference proteome</keyword>
<reference evidence="5 6" key="1">
    <citation type="journal article" date="2020" name="Mol. Biol. Evol.">
        <title>Distinct Expression and Methylation Patterns for Genes with Different Fates following a Single Whole-Genome Duplication in Flowering Plants.</title>
        <authorList>
            <person name="Shi T."/>
            <person name="Rahmani R.S."/>
            <person name="Gugger P.F."/>
            <person name="Wang M."/>
            <person name="Li H."/>
            <person name="Zhang Y."/>
            <person name="Li Z."/>
            <person name="Wang Q."/>
            <person name="Van de Peer Y."/>
            <person name="Marchal K."/>
            <person name="Chen J."/>
        </authorList>
    </citation>
    <scope>NUCLEOTIDE SEQUENCE [LARGE SCALE GENOMIC DNA]</scope>
    <source>
        <tissue evidence="5">Leaf</tissue>
    </source>
</reference>
<evidence type="ECO:0000256" key="2">
    <source>
        <dbReference type="ARBA" id="ARBA00009937"/>
    </source>
</evidence>
<proteinExistence type="inferred from homology"/>
<feature type="compositionally biased region" description="Low complexity" evidence="4">
    <location>
        <begin position="80"/>
        <end position="90"/>
    </location>
</feature>
<feature type="region of interest" description="Disordered" evidence="4">
    <location>
        <begin position="44"/>
        <end position="117"/>
    </location>
</feature>
<dbReference type="Proteomes" id="UP000607653">
    <property type="component" value="Unassembled WGS sequence"/>
</dbReference>
<name>A0A822YFQ0_NELNU</name>
<protein>
    <recommendedName>
        <fullName evidence="7">Protein NIM1-INTERACTING 1</fullName>
    </recommendedName>
</protein>
<keyword evidence="3" id="KW-0539">Nucleus</keyword>
<comment type="caution">
    <text evidence="5">The sequence shown here is derived from an EMBL/GenBank/DDBJ whole genome shotgun (WGS) entry which is preliminary data.</text>
</comment>
<sequence length="117" mass="13884">MEAERKKRSAIEEEVDDDDEEKMEKFFALITNFRNVRDQLRDKALNTRSKEKESDKQEKPLWTPSFQREDFMAEDVQFKSSSSALPGPSSQRHEQDKSSKQKKEEEEEEELDLRLSL</sequence>
<dbReference type="InterPro" id="IPR031425">
    <property type="entry name" value="NPR1/NH1-interacting"/>
</dbReference>
<dbReference type="EMBL" id="DUZY01000003">
    <property type="protein sequence ID" value="DAD33004.1"/>
    <property type="molecule type" value="Genomic_DNA"/>
</dbReference>
<feature type="compositionally biased region" description="Basic and acidic residues" evidence="4">
    <location>
        <begin position="44"/>
        <end position="59"/>
    </location>
</feature>
<accession>A0A822YFQ0</accession>
<organism evidence="5 6">
    <name type="scientific">Nelumbo nucifera</name>
    <name type="common">Sacred lotus</name>
    <dbReference type="NCBI Taxonomy" id="4432"/>
    <lineage>
        <taxon>Eukaryota</taxon>
        <taxon>Viridiplantae</taxon>
        <taxon>Streptophyta</taxon>
        <taxon>Embryophyta</taxon>
        <taxon>Tracheophyta</taxon>
        <taxon>Spermatophyta</taxon>
        <taxon>Magnoliopsida</taxon>
        <taxon>Proteales</taxon>
        <taxon>Nelumbonaceae</taxon>
        <taxon>Nelumbo</taxon>
    </lineage>
</organism>
<gene>
    <name evidence="5" type="ORF">HUJ06_011855</name>
</gene>
<dbReference type="Pfam" id="PF15699">
    <property type="entry name" value="NPR1_interact"/>
    <property type="match status" value="1"/>
</dbReference>
<feature type="region of interest" description="Disordered" evidence="4">
    <location>
        <begin position="1"/>
        <end position="22"/>
    </location>
</feature>
<evidence type="ECO:0000256" key="1">
    <source>
        <dbReference type="ARBA" id="ARBA00004123"/>
    </source>
</evidence>
<evidence type="ECO:0000256" key="3">
    <source>
        <dbReference type="ARBA" id="ARBA00023242"/>
    </source>
</evidence>
<dbReference type="GO" id="GO:0005634">
    <property type="term" value="C:nucleus"/>
    <property type="evidence" value="ECO:0007669"/>
    <property type="project" value="UniProtKB-SubCell"/>
</dbReference>
<dbReference type="PANTHER" id="PTHR33669:SF14">
    <property type="entry name" value="NRR REPRESSOR HOMOLOG 3"/>
    <property type="match status" value="1"/>
</dbReference>
<evidence type="ECO:0000313" key="5">
    <source>
        <dbReference type="EMBL" id="DAD33004.1"/>
    </source>
</evidence>
<evidence type="ECO:0000256" key="4">
    <source>
        <dbReference type="SAM" id="MobiDB-lite"/>
    </source>
</evidence>
<comment type="subcellular location">
    <subcellularLocation>
        <location evidence="1">Nucleus</location>
    </subcellularLocation>
</comment>
<feature type="compositionally biased region" description="Basic and acidic residues" evidence="4">
    <location>
        <begin position="91"/>
        <end position="104"/>
    </location>
</feature>
<evidence type="ECO:0008006" key="7">
    <source>
        <dbReference type="Google" id="ProtNLM"/>
    </source>
</evidence>
<dbReference type="PANTHER" id="PTHR33669">
    <property type="entry name" value="PROTEIN NEGATIVE REGULATOR OF RESISTANCE"/>
    <property type="match status" value="1"/>
</dbReference>